<dbReference type="InterPro" id="IPR029044">
    <property type="entry name" value="Nucleotide-diphossugar_trans"/>
</dbReference>
<protein>
    <submittedName>
        <fullName evidence="5">Glycosyltransferase</fullName>
    </submittedName>
</protein>
<comment type="caution">
    <text evidence="5">The sequence shown here is derived from an EMBL/GenBank/DDBJ whole genome shotgun (WGS) entry which is preliminary data.</text>
</comment>
<dbReference type="EMBL" id="SUYC01000007">
    <property type="protein sequence ID" value="MBE6270881.1"/>
    <property type="molecule type" value="Genomic_DNA"/>
</dbReference>
<dbReference type="GO" id="GO:0016757">
    <property type="term" value="F:glycosyltransferase activity"/>
    <property type="evidence" value="ECO:0007669"/>
    <property type="project" value="UniProtKB-KW"/>
</dbReference>
<accession>A0A9D5P8F4</accession>
<keyword evidence="2" id="KW-0328">Glycosyltransferase</keyword>
<proteinExistence type="inferred from homology"/>
<organism evidence="5 6">
    <name type="scientific">Xylanibacter ruminicola</name>
    <name type="common">Prevotella ruminicola</name>
    <dbReference type="NCBI Taxonomy" id="839"/>
    <lineage>
        <taxon>Bacteria</taxon>
        <taxon>Pseudomonadati</taxon>
        <taxon>Bacteroidota</taxon>
        <taxon>Bacteroidia</taxon>
        <taxon>Bacteroidales</taxon>
        <taxon>Prevotellaceae</taxon>
        <taxon>Xylanibacter</taxon>
    </lineage>
</organism>
<evidence type="ECO:0000259" key="4">
    <source>
        <dbReference type="Pfam" id="PF00535"/>
    </source>
</evidence>
<dbReference type="Proteomes" id="UP000806522">
    <property type="component" value="Unassembled WGS sequence"/>
</dbReference>
<gene>
    <name evidence="5" type="ORF">E7101_08005</name>
</gene>
<reference evidence="5" key="1">
    <citation type="submission" date="2019-04" db="EMBL/GenBank/DDBJ databases">
        <title>Evolution of Biomass-Degrading Anaerobic Consortia Revealed by Metagenomics.</title>
        <authorList>
            <person name="Peng X."/>
        </authorList>
    </citation>
    <scope>NUCLEOTIDE SEQUENCE</scope>
    <source>
        <strain evidence="5">SIG140</strain>
    </source>
</reference>
<dbReference type="PANTHER" id="PTHR43685:SF5">
    <property type="entry name" value="GLYCOSYLTRANSFERASE EPSE-RELATED"/>
    <property type="match status" value="1"/>
</dbReference>
<dbReference type="AlphaFoldDB" id="A0A9D5P8F4"/>
<feature type="domain" description="Glycosyltransferase 2-like" evidence="4">
    <location>
        <begin position="5"/>
        <end position="137"/>
    </location>
</feature>
<dbReference type="InterPro" id="IPR001173">
    <property type="entry name" value="Glyco_trans_2-like"/>
</dbReference>
<evidence type="ECO:0000313" key="6">
    <source>
        <dbReference type="Proteomes" id="UP000806522"/>
    </source>
</evidence>
<keyword evidence="3" id="KW-0808">Transferase</keyword>
<dbReference type="Gene3D" id="3.90.550.10">
    <property type="entry name" value="Spore Coat Polysaccharide Biosynthesis Protein SpsA, Chain A"/>
    <property type="match status" value="1"/>
</dbReference>
<evidence type="ECO:0000313" key="5">
    <source>
        <dbReference type="EMBL" id="MBE6270881.1"/>
    </source>
</evidence>
<evidence type="ECO:0000256" key="2">
    <source>
        <dbReference type="ARBA" id="ARBA00022676"/>
    </source>
</evidence>
<name>A0A9D5P8F4_XYLRU</name>
<dbReference type="PANTHER" id="PTHR43685">
    <property type="entry name" value="GLYCOSYLTRANSFERASE"/>
    <property type="match status" value="1"/>
</dbReference>
<dbReference type="Pfam" id="PF00535">
    <property type="entry name" value="Glycos_transf_2"/>
    <property type="match status" value="1"/>
</dbReference>
<comment type="similarity">
    <text evidence="1">Belongs to the glycosyltransferase 2 family.</text>
</comment>
<evidence type="ECO:0000256" key="1">
    <source>
        <dbReference type="ARBA" id="ARBA00006739"/>
    </source>
</evidence>
<dbReference type="SUPFAM" id="SSF53448">
    <property type="entry name" value="Nucleotide-diphospho-sugar transferases"/>
    <property type="match status" value="1"/>
</dbReference>
<evidence type="ECO:0000256" key="3">
    <source>
        <dbReference type="ARBA" id="ARBA00022679"/>
    </source>
</evidence>
<sequence>MNRISVLISVYSKEKPAYLQQSLDSIFAQTMLPDEVVLVEDGPLTEPLLEVIASFAQQHQELHIVKLPTNVGLGLALNEGLKHCHNNLVARMDSDDLMKPERLAKQAAYLEQHPEIAVVGSWTEEFRDSIHESCTIRKVPETHEQLVAFSRRRNPMNHPTVMFRKQAVEAADSYHHCLLFEDYDLWIRMMRQGARFYNLQESLLYFRVSNDFFKRRGGWAYIRQEIRFQHSLHRKGHIGFRVMLQNIIMRTILRSIPNKWRQKSYLFLLRKQ</sequence>
<dbReference type="InterPro" id="IPR050834">
    <property type="entry name" value="Glycosyltransf_2"/>
</dbReference>